<dbReference type="PANTHER" id="PTHR47506">
    <property type="entry name" value="TRANSCRIPTIONAL REGULATORY PROTEIN"/>
    <property type="match status" value="1"/>
</dbReference>
<evidence type="ECO:0000256" key="2">
    <source>
        <dbReference type="ARBA" id="ARBA00023125"/>
    </source>
</evidence>
<dbReference type="InterPro" id="IPR036271">
    <property type="entry name" value="Tet_transcr_reg_TetR-rel_C_sf"/>
</dbReference>
<dbReference type="SUPFAM" id="SSF46689">
    <property type="entry name" value="Homeodomain-like"/>
    <property type="match status" value="1"/>
</dbReference>
<feature type="DNA-binding region" description="H-T-H motif" evidence="4">
    <location>
        <begin position="26"/>
        <end position="45"/>
    </location>
</feature>
<comment type="caution">
    <text evidence="6">The sequence shown here is derived from an EMBL/GenBank/DDBJ whole genome shotgun (WGS) entry which is preliminary data.</text>
</comment>
<dbReference type="Gene3D" id="1.10.357.10">
    <property type="entry name" value="Tetracycline Repressor, domain 2"/>
    <property type="match status" value="1"/>
</dbReference>
<reference evidence="6 7" key="1">
    <citation type="journal article" date="2014" name="Int. J. Syst. Evol. Microbiol.">
        <title>Complete genome sequence of Corynebacterium casei LMG S-19264T (=DSM 44701T), isolated from a smear-ripened cheese.</title>
        <authorList>
            <consortium name="US DOE Joint Genome Institute (JGI-PGF)"/>
            <person name="Walter F."/>
            <person name="Albersmeier A."/>
            <person name="Kalinowski J."/>
            <person name="Ruckert C."/>
        </authorList>
    </citation>
    <scope>NUCLEOTIDE SEQUENCE [LARGE SCALE GENOMIC DNA]</scope>
    <source>
        <strain evidence="6 7">CGMCC 1.15286</strain>
    </source>
</reference>
<evidence type="ECO:0000256" key="3">
    <source>
        <dbReference type="ARBA" id="ARBA00023163"/>
    </source>
</evidence>
<evidence type="ECO:0000259" key="5">
    <source>
        <dbReference type="PROSITE" id="PS50977"/>
    </source>
</evidence>
<dbReference type="Proteomes" id="UP000600247">
    <property type="component" value="Unassembled WGS sequence"/>
</dbReference>
<proteinExistence type="predicted"/>
<evidence type="ECO:0000256" key="1">
    <source>
        <dbReference type="ARBA" id="ARBA00023015"/>
    </source>
</evidence>
<organism evidence="6 7">
    <name type="scientific">Paenibacillus radicis</name>
    <name type="common">ex Gao et al. 2016</name>
    <dbReference type="NCBI Taxonomy" id="1737354"/>
    <lineage>
        <taxon>Bacteria</taxon>
        <taxon>Bacillati</taxon>
        <taxon>Bacillota</taxon>
        <taxon>Bacilli</taxon>
        <taxon>Bacillales</taxon>
        <taxon>Paenibacillaceae</taxon>
        <taxon>Paenibacillus</taxon>
    </lineage>
</organism>
<dbReference type="AlphaFoldDB" id="A0A917LZX9"/>
<gene>
    <name evidence="6" type="primary">lmrA</name>
    <name evidence="6" type="ORF">GCM10010918_24710</name>
</gene>
<dbReference type="Pfam" id="PF21993">
    <property type="entry name" value="TetR_C_13_2"/>
    <property type="match status" value="1"/>
</dbReference>
<keyword evidence="7" id="KW-1185">Reference proteome</keyword>
<dbReference type="InterPro" id="IPR054156">
    <property type="entry name" value="YxaF_TetR_C"/>
</dbReference>
<evidence type="ECO:0000313" key="6">
    <source>
        <dbReference type="EMBL" id="GGG68765.1"/>
    </source>
</evidence>
<dbReference type="PRINTS" id="PR00455">
    <property type="entry name" value="HTHTETR"/>
</dbReference>
<dbReference type="EMBL" id="BMHY01000004">
    <property type="protein sequence ID" value="GGG68765.1"/>
    <property type="molecule type" value="Genomic_DNA"/>
</dbReference>
<dbReference type="PANTHER" id="PTHR47506:SF3">
    <property type="entry name" value="HTH-TYPE TRANSCRIPTIONAL REGULATOR LMRA"/>
    <property type="match status" value="1"/>
</dbReference>
<name>A0A917LZX9_9BACL</name>
<dbReference type="PROSITE" id="PS50977">
    <property type="entry name" value="HTH_TETR_2"/>
    <property type="match status" value="1"/>
</dbReference>
<evidence type="ECO:0000256" key="4">
    <source>
        <dbReference type="PROSITE-ProRule" id="PRU00335"/>
    </source>
</evidence>
<accession>A0A917LZX9</accession>
<dbReference type="RefSeq" id="WP_188889489.1">
    <property type="nucleotide sequence ID" value="NZ_BMHY01000004.1"/>
</dbReference>
<protein>
    <submittedName>
        <fullName evidence="6">HTH-type transcriptional regulator LmrA</fullName>
    </submittedName>
</protein>
<keyword evidence="1" id="KW-0805">Transcription regulation</keyword>
<sequence>MKKDSRDTILSTATRLFQLQGYSATGLNQIIKESNAPKGSLYYHFPGGKEQLAVESINKMAGVIADLITSDFAEYGNVVEAIQIHIRKIGEGFDDIEHIEGIHIGLIAAETALKSEPLRQASKNAFDLWISIYEQKLIEDGYGEERAVQLSVLINSLIEGSITHALTYKNGDALRNAADFIPVLLKK</sequence>
<evidence type="ECO:0000313" key="7">
    <source>
        <dbReference type="Proteomes" id="UP000600247"/>
    </source>
</evidence>
<dbReference type="GO" id="GO:0003677">
    <property type="term" value="F:DNA binding"/>
    <property type="evidence" value="ECO:0007669"/>
    <property type="project" value="UniProtKB-UniRule"/>
</dbReference>
<feature type="domain" description="HTH tetR-type" evidence="5">
    <location>
        <begin position="3"/>
        <end position="63"/>
    </location>
</feature>
<dbReference type="InterPro" id="IPR009057">
    <property type="entry name" value="Homeodomain-like_sf"/>
</dbReference>
<keyword evidence="2 4" id="KW-0238">DNA-binding</keyword>
<dbReference type="SUPFAM" id="SSF48498">
    <property type="entry name" value="Tetracyclin repressor-like, C-terminal domain"/>
    <property type="match status" value="1"/>
</dbReference>
<dbReference type="Pfam" id="PF00440">
    <property type="entry name" value="TetR_N"/>
    <property type="match status" value="1"/>
</dbReference>
<dbReference type="InterPro" id="IPR001647">
    <property type="entry name" value="HTH_TetR"/>
</dbReference>
<keyword evidence="3" id="KW-0804">Transcription</keyword>